<dbReference type="Gene3D" id="2.30.130.40">
    <property type="entry name" value="LON domain-like"/>
    <property type="match status" value="1"/>
</dbReference>
<dbReference type="GO" id="GO:0043565">
    <property type="term" value="F:sequence-specific DNA binding"/>
    <property type="evidence" value="ECO:0007669"/>
    <property type="project" value="UniProtKB-UniRule"/>
</dbReference>
<keyword evidence="6 9" id="KW-0720">Serine protease</keyword>
<evidence type="ECO:0000256" key="12">
    <source>
        <dbReference type="PIRSR" id="PIRSR001174-2"/>
    </source>
</evidence>
<keyword evidence="5 9" id="KW-0378">Hydrolase</keyword>
<dbReference type="STRING" id="1797263.A2397_05500"/>
<dbReference type="FunFam" id="3.40.50.300:FF:000382">
    <property type="entry name" value="Lon protease homolog 2, peroxisomal"/>
    <property type="match status" value="1"/>
</dbReference>
<dbReference type="SMART" id="SM00464">
    <property type="entry name" value="LON"/>
    <property type="match status" value="1"/>
</dbReference>
<comment type="function">
    <text evidence="9">ATP-dependent serine protease that mediates the selective degradation of mutant and abnormal proteins as well as certain short-lived regulatory proteins. Required for cellular homeostasis and for survival from DNA damage and developmental changes induced by stress. Degrades polypeptides processively to yield small peptide fragments that are 5 to 10 amino acids long. Binds to DNA in a double-stranded, site-specific manner.</text>
</comment>
<dbReference type="Proteomes" id="UP000176424">
    <property type="component" value="Unassembled WGS sequence"/>
</dbReference>
<reference evidence="16 17" key="1">
    <citation type="journal article" date="2016" name="Nat. Commun.">
        <title>Thousands of microbial genomes shed light on interconnected biogeochemical processes in an aquifer system.</title>
        <authorList>
            <person name="Anantharaman K."/>
            <person name="Brown C.T."/>
            <person name="Hug L.A."/>
            <person name="Sharon I."/>
            <person name="Castelle C.J."/>
            <person name="Probst A.J."/>
            <person name="Thomas B.C."/>
            <person name="Singh A."/>
            <person name="Wilkins M.J."/>
            <person name="Karaoz U."/>
            <person name="Brodie E.L."/>
            <person name="Williams K.H."/>
            <person name="Hubbard S.S."/>
            <person name="Banfield J.F."/>
        </authorList>
    </citation>
    <scope>NUCLEOTIDE SEQUENCE [LARGE SCALE GENOMIC DNA]</scope>
</reference>
<comment type="induction">
    <text evidence="9">By heat shock.</text>
</comment>
<accession>A0A1F4ZPG8</accession>
<dbReference type="InterPro" id="IPR054594">
    <property type="entry name" value="Lon_lid"/>
</dbReference>
<keyword evidence="8 9" id="KW-0346">Stress response</keyword>
<evidence type="ECO:0000259" key="14">
    <source>
        <dbReference type="PROSITE" id="PS51786"/>
    </source>
</evidence>
<feature type="domain" description="Lon N-terminal" evidence="15">
    <location>
        <begin position="22"/>
        <end position="213"/>
    </location>
</feature>
<dbReference type="GO" id="GO:0004176">
    <property type="term" value="F:ATP-dependent peptidase activity"/>
    <property type="evidence" value="ECO:0007669"/>
    <property type="project" value="UniProtKB-UniRule"/>
</dbReference>
<dbReference type="AlphaFoldDB" id="A0A1F4ZPG8"/>
<dbReference type="SUPFAM" id="SSF88697">
    <property type="entry name" value="PUA domain-like"/>
    <property type="match status" value="1"/>
</dbReference>
<dbReference type="InterPro" id="IPR027065">
    <property type="entry name" value="Lon_Prtase"/>
</dbReference>
<keyword evidence="4 9" id="KW-0547">Nucleotide-binding</keyword>
<dbReference type="CDD" id="cd19500">
    <property type="entry name" value="RecA-like_Lon"/>
    <property type="match status" value="1"/>
</dbReference>
<dbReference type="Pfam" id="PF05362">
    <property type="entry name" value="Lon_C"/>
    <property type="match status" value="1"/>
</dbReference>
<dbReference type="InterPro" id="IPR004815">
    <property type="entry name" value="Lon_bac/euk-typ"/>
</dbReference>
<dbReference type="GO" id="GO:0005524">
    <property type="term" value="F:ATP binding"/>
    <property type="evidence" value="ECO:0007669"/>
    <property type="project" value="UniProtKB-UniRule"/>
</dbReference>
<evidence type="ECO:0000256" key="9">
    <source>
        <dbReference type="HAMAP-Rule" id="MF_01973"/>
    </source>
</evidence>
<dbReference type="PRINTS" id="PR00830">
    <property type="entry name" value="ENDOLAPTASE"/>
</dbReference>
<dbReference type="InterPro" id="IPR003959">
    <property type="entry name" value="ATPase_AAA_core"/>
</dbReference>
<dbReference type="Gene3D" id="3.40.50.300">
    <property type="entry name" value="P-loop containing nucleotide triphosphate hydrolases"/>
    <property type="match status" value="1"/>
</dbReference>
<feature type="active site" evidence="9 11">
    <location>
        <position position="697"/>
    </location>
</feature>
<dbReference type="GO" id="GO:0034605">
    <property type="term" value="P:cellular response to heat"/>
    <property type="evidence" value="ECO:0007669"/>
    <property type="project" value="UniProtKB-UniRule"/>
</dbReference>
<dbReference type="Gene3D" id="1.20.58.1480">
    <property type="match status" value="1"/>
</dbReference>
<dbReference type="InterPro" id="IPR027543">
    <property type="entry name" value="Lon_bac"/>
</dbReference>
<dbReference type="InterPro" id="IPR046336">
    <property type="entry name" value="Lon_prtase_N_sf"/>
</dbReference>
<keyword evidence="7 9" id="KW-0067">ATP-binding</keyword>
<feature type="domain" description="Lon proteolytic" evidence="14">
    <location>
        <begin position="610"/>
        <end position="791"/>
    </location>
</feature>
<keyword evidence="3 9" id="KW-0645">Protease</keyword>
<dbReference type="GO" id="GO:0016887">
    <property type="term" value="F:ATP hydrolysis activity"/>
    <property type="evidence" value="ECO:0007669"/>
    <property type="project" value="UniProtKB-UniRule"/>
</dbReference>
<keyword evidence="2 9" id="KW-0963">Cytoplasm</keyword>
<dbReference type="PIRSF" id="PIRSF001174">
    <property type="entry name" value="Lon_proteas"/>
    <property type="match status" value="1"/>
</dbReference>
<evidence type="ECO:0000256" key="8">
    <source>
        <dbReference type="ARBA" id="ARBA00023016"/>
    </source>
</evidence>
<evidence type="ECO:0000313" key="17">
    <source>
        <dbReference type="Proteomes" id="UP000176424"/>
    </source>
</evidence>
<dbReference type="InterPro" id="IPR003111">
    <property type="entry name" value="Lon_prtase_N"/>
</dbReference>
<dbReference type="PROSITE" id="PS51787">
    <property type="entry name" value="LON_N"/>
    <property type="match status" value="1"/>
</dbReference>
<dbReference type="InterPro" id="IPR015947">
    <property type="entry name" value="PUA-like_sf"/>
</dbReference>
<comment type="subunit">
    <text evidence="9 10">Homohexamer. Organized in a ring with a central cavity.</text>
</comment>
<comment type="catalytic activity">
    <reaction evidence="9 10 13">
        <text>Hydrolysis of proteins in presence of ATP.</text>
        <dbReference type="EC" id="3.4.21.53"/>
    </reaction>
</comment>
<evidence type="ECO:0000256" key="2">
    <source>
        <dbReference type="ARBA" id="ARBA00022490"/>
    </source>
</evidence>
<dbReference type="Gene3D" id="3.30.230.10">
    <property type="match status" value="1"/>
</dbReference>
<dbReference type="Pfam" id="PF22667">
    <property type="entry name" value="Lon_lid"/>
    <property type="match status" value="1"/>
</dbReference>
<evidence type="ECO:0000256" key="7">
    <source>
        <dbReference type="ARBA" id="ARBA00022840"/>
    </source>
</evidence>
<evidence type="ECO:0000256" key="3">
    <source>
        <dbReference type="ARBA" id="ARBA00022670"/>
    </source>
</evidence>
<dbReference type="SUPFAM" id="SSF54211">
    <property type="entry name" value="Ribosomal protein S5 domain 2-like"/>
    <property type="match status" value="1"/>
</dbReference>
<dbReference type="Pfam" id="PF00004">
    <property type="entry name" value="AAA"/>
    <property type="match status" value="1"/>
</dbReference>
<dbReference type="InterPro" id="IPR014721">
    <property type="entry name" value="Ribsml_uS5_D2-typ_fold_subgr"/>
</dbReference>
<dbReference type="SMART" id="SM00382">
    <property type="entry name" value="AAA"/>
    <property type="match status" value="1"/>
</dbReference>
<comment type="subcellular location">
    <subcellularLocation>
        <location evidence="1 9 10">Cytoplasm</location>
    </subcellularLocation>
</comment>
<dbReference type="NCBIfam" id="TIGR00763">
    <property type="entry name" value="lon"/>
    <property type="match status" value="1"/>
</dbReference>
<comment type="caution">
    <text evidence="16">The sequence shown here is derived from an EMBL/GenBank/DDBJ whole genome shotgun (WGS) entry which is preliminary data.</text>
</comment>
<dbReference type="GO" id="GO:0004252">
    <property type="term" value="F:serine-type endopeptidase activity"/>
    <property type="evidence" value="ECO:0007669"/>
    <property type="project" value="UniProtKB-UniRule"/>
</dbReference>
<dbReference type="GO" id="GO:0006515">
    <property type="term" value="P:protein quality control for misfolded or incompletely synthesized proteins"/>
    <property type="evidence" value="ECO:0007669"/>
    <property type="project" value="UniProtKB-UniRule"/>
</dbReference>
<gene>
    <name evidence="9" type="primary">lon</name>
    <name evidence="16" type="ORF">A2397_05500</name>
</gene>
<protein>
    <recommendedName>
        <fullName evidence="9 10">Lon protease</fullName>
        <ecNumber evidence="9 10">3.4.21.53</ecNumber>
    </recommendedName>
    <alternativeName>
        <fullName evidence="9">ATP-dependent protease La</fullName>
    </alternativeName>
</protein>
<feature type="binding site" evidence="9 12">
    <location>
        <begin position="375"/>
        <end position="382"/>
    </location>
    <ligand>
        <name>ATP</name>
        <dbReference type="ChEBI" id="CHEBI:30616"/>
    </ligand>
</feature>
<feature type="active site" evidence="9 11">
    <location>
        <position position="740"/>
    </location>
</feature>
<evidence type="ECO:0000256" key="10">
    <source>
        <dbReference type="PIRNR" id="PIRNR001174"/>
    </source>
</evidence>
<dbReference type="HAMAP" id="MF_01973">
    <property type="entry name" value="lon_bact"/>
    <property type="match status" value="1"/>
</dbReference>
<dbReference type="EMBL" id="MEXR01000061">
    <property type="protein sequence ID" value="OGD08241.1"/>
    <property type="molecule type" value="Genomic_DNA"/>
</dbReference>
<name>A0A1F4ZPG8_9BACT</name>
<dbReference type="FunFam" id="1.20.5.5270:FF:000002">
    <property type="entry name" value="Lon protease homolog"/>
    <property type="match status" value="1"/>
</dbReference>
<evidence type="ECO:0000256" key="6">
    <source>
        <dbReference type="ARBA" id="ARBA00022825"/>
    </source>
</evidence>
<evidence type="ECO:0000256" key="13">
    <source>
        <dbReference type="PROSITE-ProRule" id="PRU01122"/>
    </source>
</evidence>
<sequence length="796" mass="88363">MAFSLTKSKASKLPQSDDTQSIPVVALREGVVFPNTEAHLTFGRPKSNSAIEAAIASDKKVVLVAQKTPTNSPDTEDLYQVGTLCTIEQVAPYGNEVLALVKGLSRVIIKRYTATDPNFQAEIQDVAEAFTETDQVVALARQIVTEFKTAFNLGKSVEFPVFMRLMAGVSASELSDQVANSLDLNPAKKQEILETFDIKPRLEKVLSYLVHEIKVLELEKSISSKTHAKFERGMKEQVLRERKRTIQEELEKLGADEEGADEDISLLKKKIKSAKMTADVKKKAEKELSRLAQMSPHNPESSYIRSYLDWLVDMPWGISSGGNVSLSNADKVLEQDHYGLKKVKERILEYLAVMKLKHHNKSTSNGHPTILCFSGPPGVGKTSIGKSIARALGRKFVRVSLGGIRDEAEIRGHRRTYVGSMPGRIIQGIKNAKTQNPVFMLDEIDKLASDYRGDPSSALLEALDPEQNKEFSDHYLEVPFDLSQVMFITTANLLDTIPPALRDRLEIIPFAGYTSEEKLHIAKDYLWPKQLESTGLSKSLKLEDAALKEIINRYTREAGVRDLERQLAKVCRKIARLMAEKKKVNTKIEFADIHKYLGPQRFPETLAEKNDEVGMSTGLAWTEAGGDILFIEVATMPGKGELQLTGQLGDVMKESAKAAYSYIRSHWDKLGLKKDFYKSIDVHIHVPEGAVPKDGPSAGTAIATAIVSALTKIPTRRDTAMTGEITLRGRVLEIGGVKEKVIAAHRAGIKQVILPKENKKDLEDIPASVKHDLKFLFAESLDDDLRFALKSKPVVR</sequence>
<evidence type="ECO:0000259" key="15">
    <source>
        <dbReference type="PROSITE" id="PS51787"/>
    </source>
</evidence>
<dbReference type="InterPro" id="IPR020568">
    <property type="entry name" value="Ribosomal_Su5_D2-typ_SF"/>
</dbReference>
<dbReference type="Pfam" id="PF02190">
    <property type="entry name" value="LON_substr_bdg"/>
    <property type="match status" value="1"/>
</dbReference>
<dbReference type="InterPro" id="IPR027417">
    <property type="entry name" value="P-loop_NTPase"/>
</dbReference>
<proteinExistence type="evidence at transcript level"/>
<dbReference type="EC" id="3.4.21.53" evidence="9 10"/>
<dbReference type="GO" id="GO:0005737">
    <property type="term" value="C:cytoplasm"/>
    <property type="evidence" value="ECO:0007669"/>
    <property type="project" value="UniProtKB-SubCell"/>
</dbReference>
<evidence type="ECO:0000256" key="11">
    <source>
        <dbReference type="PIRSR" id="PIRSR001174-1"/>
    </source>
</evidence>
<evidence type="ECO:0000256" key="5">
    <source>
        <dbReference type="ARBA" id="ARBA00022801"/>
    </source>
</evidence>
<dbReference type="PROSITE" id="PS51786">
    <property type="entry name" value="LON_PROTEOLYTIC"/>
    <property type="match status" value="1"/>
</dbReference>
<dbReference type="PANTHER" id="PTHR10046">
    <property type="entry name" value="ATP DEPENDENT LON PROTEASE FAMILY MEMBER"/>
    <property type="match status" value="1"/>
</dbReference>
<dbReference type="InterPro" id="IPR008269">
    <property type="entry name" value="Lon_proteolytic"/>
</dbReference>
<dbReference type="InterPro" id="IPR003593">
    <property type="entry name" value="AAA+_ATPase"/>
</dbReference>
<dbReference type="Gene3D" id="1.20.5.5270">
    <property type="match status" value="1"/>
</dbReference>
<dbReference type="Gene3D" id="1.10.8.60">
    <property type="match status" value="1"/>
</dbReference>
<evidence type="ECO:0000313" key="16">
    <source>
        <dbReference type="EMBL" id="OGD08241.1"/>
    </source>
</evidence>
<comment type="similarity">
    <text evidence="9 10 13">Belongs to the peptidase S16 family.</text>
</comment>
<evidence type="ECO:0000256" key="1">
    <source>
        <dbReference type="ARBA" id="ARBA00004496"/>
    </source>
</evidence>
<organism evidence="16 17">
    <name type="scientific">Candidatus Amesbacteria bacterium RIFOXYB1_FULL_44_23</name>
    <dbReference type="NCBI Taxonomy" id="1797263"/>
    <lineage>
        <taxon>Bacteria</taxon>
        <taxon>Candidatus Amesiibacteriota</taxon>
    </lineage>
</organism>
<evidence type="ECO:0000256" key="4">
    <source>
        <dbReference type="ARBA" id="ARBA00022741"/>
    </source>
</evidence>
<dbReference type="SUPFAM" id="SSF52540">
    <property type="entry name" value="P-loop containing nucleoside triphosphate hydrolases"/>
    <property type="match status" value="1"/>
</dbReference>